<dbReference type="Proteomes" id="UP000016932">
    <property type="component" value="Unassembled WGS sequence"/>
</dbReference>
<protein>
    <submittedName>
        <fullName evidence="2">Uncharacterized protein</fullName>
    </submittedName>
</protein>
<keyword evidence="3" id="KW-1185">Reference proteome</keyword>
<name>M3A1Q0_PSEFD</name>
<keyword evidence="1" id="KW-0812">Transmembrane</keyword>
<accession>M3A1Q0</accession>
<sequence>MHVGRLHLGTLLTRESSADRPRILPLLGLTIDQRQNGMDCIVFQWMHIFWAVLYRMSAARYLKVPRQSCSRNDGGDASVHTRGSIWLAIFADENERRATNATCRLGRGRYEIAANTDKRVWLKRPLALLAWAMFTLITAMLFWTLVVILLEVGTPGHSAPPPPPRDHDFIWFMRGACAAGTGTARWSPAVVCPDFKAYYSQDMIHVSSFLTTPHHTISSDVLRNWFDERHCLILRKMFVSRKITIYSLLLLKSRLGDDPRKNFPKTTSSCPIRRGA</sequence>
<keyword evidence="1" id="KW-1133">Transmembrane helix</keyword>
<feature type="transmembrane region" description="Helical" evidence="1">
    <location>
        <begin position="128"/>
        <end position="150"/>
    </location>
</feature>
<proteinExistence type="predicted"/>
<keyword evidence="1" id="KW-0472">Membrane</keyword>
<reference evidence="2 3" key="1">
    <citation type="journal article" date="2012" name="PLoS Pathog.">
        <title>Diverse lifestyles and strategies of plant pathogenesis encoded in the genomes of eighteen Dothideomycetes fungi.</title>
        <authorList>
            <person name="Ohm R.A."/>
            <person name="Feau N."/>
            <person name="Henrissat B."/>
            <person name="Schoch C.L."/>
            <person name="Horwitz B.A."/>
            <person name="Barry K.W."/>
            <person name="Condon B.J."/>
            <person name="Copeland A.C."/>
            <person name="Dhillon B."/>
            <person name="Glaser F."/>
            <person name="Hesse C.N."/>
            <person name="Kosti I."/>
            <person name="LaButti K."/>
            <person name="Lindquist E.A."/>
            <person name="Lucas S."/>
            <person name="Salamov A.A."/>
            <person name="Bradshaw R.E."/>
            <person name="Ciuffetti L."/>
            <person name="Hamelin R.C."/>
            <person name="Kema G.H.J."/>
            <person name="Lawrence C."/>
            <person name="Scott J.A."/>
            <person name="Spatafora J.W."/>
            <person name="Turgeon B.G."/>
            <person name="de Wit P.J.G.M."/>
            <person name="Zhong S."/>
            <person name="Goodwin S.B."/>
            <person name="Grigoriev I.V."/>
        </authorList>
    </citation>
    <scope>NUCLEOTIDE SEQUENCE [LARGE SCALE GENOMIC DNA]</scope>
    <source>
        <strain evidence="2 3">CIRAD86</strain>
    </source>
</reference>
<dbReference type="EMBL" id="KB446563">
    <property type="protein sequence ID" value="EME78296.1"/>
    <property type="molecule type" value="Genomic_DNA"/>
</dbReference>
<evidence type="ECO:0000313" key="3">
    <source>
        <dbReference type="Proteomes" id="UP000016932"/>
    </source>
</evidence>
<dbReference type="VEuPathDB" id="FungiDB:MYCFIDRAFT_178454"/>
<dbReference type="KEGG" id="pfj:MYCFIDRAFT_178454"/>
<dbReference type="GeneID" id="19333942"/>
<evidence type="ECO:0000313" key="2">
    <source>
        <dbReference type="EMBL" id="EME78296.1"/>
    </source>
</evidence>
<dbReference type="AlphaFoldDB" id="M3A1Q0"/>
<dbReference type="RefSeq" id="XP_007930698.1">
    <property type="nucleotide sequence ID" value="XM_007932507.1"/>
</dbReference>
<evidence type="ECO:0000256" key="1">
    <source>
        <dbReference type="SAM" id="Phobius"/>
    </source>
</evidence>
<organism evidence="2 3">
    <name type="scientific">Pseudocercospora fijiensis (strain CIRAD86)</name>
    <name type="common">Black leaf streak disease fungus</name>
    <name type="synonym">Mycosphaerella fijiensis</name>
    <dbReference type="NCBI Taxonomy" id="383855"/>
    <lineage>
        <taxon>Eukaryota</taxon>
        <taxon>Fungi</taxon>
        <taxon>Dikarya</taxon>
        <taxon>Ascomycota</taxon>
        <taxon>Pezizomycotina</taxon>
        <taxon>Dothideomycetes</taxon>
        <taxon>Dothideomycetidae</taxon>
        <taxon>Mycosphaerellales</taxon>
        <taxon>Mycosphaerellaceae</taxon>
        <taxon>Pseudocercospora</taxon>
    </lineage>
</organism>
<dbReference type="HOGENOM" id="CLU_1008750_0_0_1"/>
<gene>
    <name evidence="2" type="ORF">MYCFIDRAFT_178454</name>
</gene>